<comment type="caution">
    <text evidence="1">The sequence shown here is derived from an EMBL/GenBank/DDBJ whole genome shotgun (WGS) entry which is preliminary data.</text>
</comment>
<protein>
    <submittedName>
        <fullName evidence="1">Glycosyltransferase family 1 protein</fullName>
    </submittedName>
</protein>
<dbReference type="Proteomes" id="UP001205603">
    <property type="component" value="Unassembled WGS sequence"/>
</dbReference>
<gene>
    <name evidence="1" type="ORF">NMU02_02390</name>
</gene>
<organism evidence="1 2">
    <name type="scientific">Coprobacter tertius</name>
    <dbReference type="NCBI Taxonomy" id="2944915"/>
    <lineage>
        <taxon>Bacteria</taxon>
        <taxon>Pseudomonadati</taxon>
        <taxon>Bacteroidota</taxon>
        <taxon>Bacteroidia</taxon>
        <taxon>Bacteroidales</taxon>
        <taxon>Barnesiellaceae</taxon>
        <taxon>Coprobacter</taxon>
    </lineage>
</organism>
<dbReference type="SUPFAM" id="SSF53756">
    <property type="entry name" value="UDP-Glycosyltransferase/glycogen phosphorylase"/>
    <property type="match status" value="1"/>
</dbReference>
<dbReference type="Gene3D" id="3.40.50.2000">
    <property type="entry name" value="Glycogen Phosphorylase B"/>
    <property type="match status" value="2"/>
</dbReference>
<dbReference type="RefSeq" id="WP_255025578.1">
    <property type="nucleotide sequence ID" value="NZ_JANDHW010000002.1"/>
</dbReference>
<accession>A0ABT1ME93</accession>
<name>A0ABT1ME93_9BACT</name>
<reference evidence="1 2" key="1">
    <citation type="submission" date="2022-07" db="EMBL/GenBank/DDBJ databases">
        <title>Fecal culturing of patients with breast cancer.</title>
        <authorList>
            <person name="Teng N.M.Y."/>
            <person name="Kiu R."/>
            <person name="Evans R."/>
            <person name="Baker D.J."/>
            <person name="Zenner C."/>
            <person name="Robinson S.D."/>
            <person name="Hall L.J."/>
        </authorList>
    </citation>
    <scope>NUCLEOTIDE SEQUENCE [LARGE SCALE GENOMIC DNA]</scope>
    <source>
        <strain evidence="1 2">LH1063</strain>
    </source>
</reference>
<evidence type="ECO:0000313" key="1">
    <source>
        <dbReference type="EMBL" id="MCP9610940.1"/>
    </source>
</evidence>
<proteinExistence type="predicted"/>
<dbReference type="EMBL" id="JANDHW010000002">
    <property type="protein sequence ID" value="MCP9610940.1"/>
    <property type="molecule type" value="Genomic_DNA"/>
</dbReference>
<sequence>MKALFLVFHGFDPANGISKKIHYQVEALNACGLDTKLCYLSEVEGYKKRMVDDTVIGDYGKGIIGKILKRIEFDSVVRYIFLHNIDLVYIRSAHNAHPLVVRMLKKVHDAGICTVLEIPTFPYDKEYCGFREKMELLPDKCFRRSLMKYIDRIVTFSENKEIFGVPAIRISNGIDFDHIQVKDTLRHIDDNLSLIGVAEIHYWHGFDRLISGLGEYYKGNPSCKVYFHIVGEFFGEREKKEIMPLIHRYGLEKYVILHGAKHGHELDILFDRADMGVGSLARHRSGISSIKTLKNREYAARGIPFIYSENDNDFDNRDYILKVAADESPIDISALIRFRREIKVTPAEIRKSIDNLSWKRQMGIVIENVELFRRQ</sequence>
<evidence type="ECO:0000313" key="2">
    <source>
        <dbReference type="Proteomes" id="UP001205603"/>
    </source>
</evidence>
<keyword evidence="2" id="KW-1185">Reference proteome</keyword>